<dbReference type="Proteomes" id="UP001582793">
    <property type="component" value="Unassembled WGS sequence"/>
</dbReference>
<dbReference type="PANTHER" id="PTHR35525">
    <property type="entry name" value="BLL6575 PROTEIN"/>
    <property type="match status" value="1"/>
</dbReference>
<comment type="caution">
    <text evidence="2">The sequence shown here is derived from an EMBL/GenBank/DDBJ whole genome shotgun (WGS) entry which is preliminary data.</text>
</comment>
<dbReference type="Gene3D" id="1.10.3300.10">
    <property type="entry name" value="Jann2411-like domain"/>
    <property type="match status" value="1"/>
</dbReference>
<dbReference type="SUPFAM" id="SSF160904">
    <property type="entry name" value="Jann2411-like"/>
    <property type="match status" value="1"/>
</dbReference>
<dbReference type="Pfam" id="PF07336">
    <property type="entry name" value="ABATE"/>
    <property type="match status" value="1"/>
</dbReference>
<sequence length="182" mass="20285">MFFTHDTEVTLTATAALVNTAGGDGELLPDLAALEAFYATYQWTGRPPRTDADLRAVRDLRPRLRRLWEADEDEVVTIVNALLREENALPRLVRHDDWPYHLHATPDDAPLASRMAVEAAMALVDVVRAGELGRLRICAFPDCGNVLVDLSKNRSRRFCEAGCGNRAAVSAYRARKAARRRT</sequence>
<evidence type="ECO:0000259" key="1">
    <source>
        <dbReference type="Pfam" id="PF11706"/>
    </source>
</evidence>
<evidence type="ECO:0000313" key="2">
    <source>
        <dbReference type="EMBL" id="MFB6391964.1"/>
    </source>
</evidence>
<protein>
    <submittedName>
        <fullName evidence="2">CGNR zinc finger domain-containing protein</fullName>
    </submittedName>
</protein>
<name>A0ABV5CIY7_9ACTN</name>
<gene>
    <name evidence="2" type="ORF">AAFH96_02435</name>
</gene>
<dbReference type="RefSeq" id="WP_364206942.1">
    <property type="nucleotide sequence ID" value="NZ_JBCGDC010000004.1"/>
</dbReference>
<dbReference type="InterPro" id="IPR023286">
    <property type="entry name" value="ABATE_dom_sf"/>
</dbReference>
<accession>A0ABV5CIY7</accession>
<dbReference type="InterPro" id="IPR021005">
    <property type="entry name" value="Znf_CGNR"/>
</dbReference>
<organism evidence="2 3">
    <name type="scientific">Polymorphospora lycopeni</name>
    <dbReference type="NCBI Taxonomy" id="3140240"/>
    <lineage>
        <taxon>Bacteria</taxon>
        <taxon>Bacillati</taxon>
        <taxon>Actinomycetota</taxon>
        <taxon>Actinomycetes</taxon>
        <taxon>Micromonosporales</taxon>
        <taxon>Micromonosporaceae</taxon>
        <taxon>Polymorphospora</taxon>
    </lineage>
</organism>
<evidence type="ECO:0000313" key="3">
    <source>
        <dbReference type="Proteomes" id="UP001582793"/>
    </source>
</evidence>
<feature type="domain" description="Zinc finger CGNR" evidence="1">
    <location>
        <begin position="134"/>
        <end position="176"/>
    </location>
</feature>
<keyword evidence="3" id="KW-1185">Reference proteome</keyword>
<dbReference type="PANTHER" id="PTHR35525:SF3">
    <property type="entry name" value="BLL6575 PROTEIN"/>
    <property type="match status" value="1"/>
</dbReference>
<dbReference type="Pfam" id="PF11706">
    <property type="entry name" value="zf-CGNR"/>
    <property type="match status" value="1"/>
</dbReference>
<dbReference type="InterPro" id="IPR010852">
    <property type="entry name" value="ABATE"/>
</dbReference>
<dbReference type="EMBL" id="JBCGDC010000004">
    <property type="protein sequence ID" value="MFB6391964.1"/>
    <property type="molecule type" value="Genomic_DNA"/>
</dbReference>
<proteinExistence type="predicted"/>
<reference evidence="2 3" key="1">
    <citation type="submission" date="2024-04" db="EMBL/GenBank/DDBJ databases">
        <title>Polymorphospora sp. isolated from Baiyangdian Lake in Xiong'an New Area.</title>
        <authorList>
            <person name="Zhang X."/>
            <person name="Liu J."/>
        </authorList>
    </citation>
    <scope>NUCLEOTIDE SEQUENCE [LARGE SCALE GENOMIC DNA]</scope>
    <source>
        <strain evidence="2 3">2-325</strain>
    </source>
</reference>